<organism evidence="1 2">
    <name type="scientific">Nephila pilipes</name>
    <name type="common">Giant wood spider</name>
    <name type="synonym">Nephila maculata</name>
    <dbReference type="NCBI Taxonomy" id="299642"/>
    <lineage>
        <taxon>Eukaryota</taxon>
        <taxon>Metazoa</taxon>
        <taxon>Ecdysozoa</taxon>
        <taxon>Arthropoda</taxon>
        <taxon>Chelicerata</taxon>
        <taxon>Arachnida</taxon>
        <taxon>Araneae</taxon>
        <taxon>Araneomorphae</taxon>
        <taxon>Entelegynae</taxon>
        <taxon>Araneoidea</taxon>
        <taxon>Nephilidae</taxon>
        <taxon>Nephila</taxon>
    </lineage>
</organism>
<proteinExistence type="predicted"/>
<keyword evidence="2" id="KW-1185">Reference proteome</keyword>
<comment type="caution">
    <text evidence="1">The sequence shown here is derived from an EMBL/GenBank/DDBJ whole genome shotgun (WGS) entry which is preliminary data.</text>
</comment>
<dbReference type="AlphaFoldDB" id="A0A8X6N2L1"/>
<protein>
    <submittedName>
        <fullName evidence="1">Uncharacterized protein</fullName>
    </submittedName>
</protein>
<evidence type="ECO:0000313" key="2">
    <source>
        <dbReference type="Proteomes" id="UP000887013"/>
    </source>
</evidence>
<sequence length="88" mass="9790">MSKGVTSQTWTSSSSFERTDGIQVYVKHSNTNLSQLLLNEFSGFSPISFSPIFTYPSASHRSTGREKSLCFGYHKKLLTGQEYPGKCS</sequence>
<accession>A0A8X6N2L1</accession>
<evidence type="ECO:0000313" key="1">
    <source>
        <dbReference type="EMBL" id="GFS90838.1"/>
    </source>
</evidence>
<reference evidence="1" key="1">
    <citation type="submission" date="2020-08" db="EMBL/GenBank/DDBJ databases">
        <title>Multicomponent nature underlies the extraordinary mechanical properties of spider dragline silk.</title>
        <authorList>
            <person name="Kono N."/>
            <person name="Nakamura H."/>
            <person name="Mori M."/>
            <person name="Yoshida Y."/>
            <person name="Ohtoshi R."/>
            <person name="Malay A.D."/>
            <person name="Moran D.A.P."/>
            <person name="Tomita M."/>
            <person name="Numata K."/>
            <person name="Arakawa K."/>
        </authorList>
    </citation>
    <scope>NUCLEOTIDE SEQUENCE</scope>
</reference>
<dbReference type="Proteomes" id="UP000887013">
    <property type="component" value="Unassembled WGS sequence"/>
</dbReference>
<gene>
    <name evidence="1" type="ORF">NPIL_472141</name>
</gene>
<name>A0A8X6N2L1_NEPPI</name>
<dbReference type="EMBL" id="BMAW01099600">
    <property type="protein sequence ID" value="GFS90838.1"/>
    <property type="molecule type" value="Genomic_DNA"/>
</dbReference>